<proteinExistence type="predicted"/>
<sequence length="155" mass="18427">MIFFIKYAIIINKSCIEEIHDKIRCRHFKLKRLYVAARNFPSNANTLWMGVMKFLKCVIVFWSLEFDLQPAYAELVIPWWYLRRRFSYRKYTRESAKFESRDESVANHSKLKKSEVIAISKEIGRFPVQVATNWLQQKAAPKVGTNLKKILNHLN</sequence>
<evidence type="ECO:0000313" key="2">
    <source>
        <dbReference type="Proteomes" id="UP000233469"/>
    </source>
</evidence>
<dbReference type="Proteomes" id="UP000233469">
    <property type="component" value="Unassembled WGS sequence"/>
</dbReference>
<dbReference type="EMBL" id="LLXL01002090">
    <property type="protein sequence ID" value="PKK61868.1"/>
    <property type="molecule type" value="Genomic_DNA"/>
</dbReference>
<name>A0A2N1MJQ8_9GLOM</name>
<reference evidence="1 2" key="2">
    <citation type="submission" date="2017-10" db="EMBL/GenBank/DDBJ databases">
        <title>Extensive intraspecific genome diversity in a model arbuscular mycorrhizal fungus.</title>
        <authorList>
            <person name="Chen E.C.H."/>
            <person name="Morin E."/>
            <person name="Baudet D."/>
            <person name="Noel J."/>
            <person name="Ndikumana S."/>
            <person name="Charron P."/>
            <person name="St-Onge C."/>
            <person name="Giorgi J."/>
            <person name="Grigoriev I.V."/>
            <person name="Roux C."/>
            <person name="Martin F.M."/>
            <person name="Corradi N."/>
        </authorList>
    </citation>
    <scope>NUCLEOTIDE SEQUENCE [LARGE SCALE GENOMIC DNA]</scope>
    <source>
        <strain evidence="1 2">C2</strain>
    </source>
</reference>
<accession>A0A2N1MJQ8</accession>
<gene>
    <name evidence="1" type="ORF">RhiirC2_791193</name>
</gene>
<reference evidence="1 2" key="1">
    <citation type="submission" date="2016-04" db="EMBL/GenBank/DDBJ databases">
        <title>Genome analyses suggest a sexual origin of heterokaryosis in a supposedly ancient asexual fungus.</title>
        <authorList>
            <person name="Ropars J."/>
            <person name="Sedzielewska K."/>
            <person name="Noel J."/>
            <person name="Charron P."/>
            <person name="Farinelli L."/>
            <person name="Marton T."/>
            <person name="Kruger M."/>
            <person name="Pelin A."/>
            <person name="Brachmann A."/>
            <person name="Corradi N."/>
        </authorList>
    </citation>
    <scope>NUCLEOTIDE SEQUENCE [LARGE SCALE GENOMIC DNA]</scope>
    <source>
        <strain evidence="1 2">C2</strain>
    </source>
</reference>
<dbReference type="VEuPathDB" id="FungiDB:RhiirFUN_023272"/>
<dbReference type="VEuPathDB" id="FungiDB:FUN_003593"/>
<dbReference type="AlphaFoldDB" id="A0A2N1MJQ8"/>
<evidence type="ECO:0000313" key="1">
    <source>
        <dbReference type="EMBL" id="PKK61868.1"/>
    </source>
</evidence>
<comment type="caution">
    <text evidence="1">The sequence shown here is derived from an EMBL/GenBank/DDBJ whole genome shotgun (WGS) entry which is preliminary data.</text>
</comment>
<protein>
    <submittedName>
        <fullName evidence="1">Uncharacterized protein</fullName>
    </submittedName>
</protein>
<organism evidence="1 2">
    <name type="scientific">Rhizophagus irregularis</name>
    <dbReference type="NCBI Taxonomy" id="588596"/>
    <lineage>
        <taxon>Eukaryota</taxon>
        <taxon>Fungi</taxon>
        <taxon>Fungi incertae sedis</taxon>
        <taxon>Mucoromycota</taxon>
        <taxon>Glomeromycotina</taxon>
        <taxon>Glomeromycetes</taxon>
        <taxon>Glomerales</taxon>
        <taxon>Glomeraceae</taxon>
        <taxon>Rhizophagus</taxon>
    </lineage>
</organism>